<evidence type="ECO:0000313" key="1">
    <source>
        <dbReference type="EMBL" id="KAI4371574.1"/>
    </source>
</evidence>
<evidence type="ECO:0000313" key="2">
    <source>
        <dbReference type="Proteomes" id="UP001057402"/>
    </source>
</evidence>
<keyword evidence="2" id="KW-1185">Reference proteome</keyword>
<name>A0ACB9QY37_9MYRT</name>
<protein>
    <submittedName>
        <fullName evidence="1">Uncharacterized protein</fullName>
    </submittedName>
</protein>
<comment type="caution">
    <text evidence="1">The sequence shown here is derived from an EMBL/GenBank/DDBJ whole genome shotgun (WGS) entry which is preliminary data.</text>
</comment>
<sequence>MEGGAAYEDIFPELSRGRTPDGQDWSDGSMREGVKPPSFKEALNAPVGDPSPSPQQPVAFKVPQIWKDNARTKWNACLIGFMIGRNLPFAVVKRICVQLWGKRGLIQVSSAGPKRILLKFENDGMLDGILNRSDWHIAGCPVLLRKWSVGIQLSDQELRTVPCWVQLSGIPLELWHKEGFIYLASVLGVPLKVDGRSERMANIGTARIQVNCSAVRELQRKIEVEGEDGVSIQIDVHYENVPLRCKECRVFGHSDAQCLRQREGARSRSRSRGPGVRSSSTRGRRRNGKQPAVDSRPSSSSQNDDNSKAIMWKQVGNDDSSEGRFSGGNAAEPWKRFNTIPADRNADTSYGELYCNVPLENRWSIVPYEGELVGKQSLEISFSEDSDLKVAEEPHQTCVSGLLSMEEGAKGEVQEEEMKGIKVVVGEGSGETGTSLVEEEVVQYRGQQQGLDLASARYPLSVITEMRGSELTEMEGVLPKEKTSSGDLRGLTTAHDLAMSNINPSASVRDVLSSDDWQSYTNGIRPARGVEIYDLIARHCLNLPTLTVGAADQPLYKGKGFSMSYAWKVMCKSGNQPTWTNWVWLKGLAPRISFMMWLLVKGRLRTAEFWHRIGVIGSPLCKGCLRSDETLDHALFLCVKVQKVWSIVGRYCEFTGWPTTSEDLLTFMGLLREARGGMRIIKICLTTIYHLWIERCKVANEGPSLSLWSLAIKIKAAVDLLYN</sequence>
<dbReference type="EMBL" id="CM042884">
    <property type="protein sequence ID" value="KAI4371574.1"/>
    <property type="molecule type" value="Genomic_DNA"/>
</dbReference>
<dbReference type="Proteomes" id="UP001057402">
    <property type="component" value="Chromosome 5"/>
</dbReference>
<proteinExistence type="predicted"/>
<gene>
    <name evidence="1" type="ORF">MLD38_019791</name>
</gene>
<reference evidence="2" key="1">
    <citation type="journal article" date="2023" name="Front. Plant Sci.">
        <title>Chromosomal-level genome assembly of Melastoma candidum provides insights into trichome evolution.</title>
        <authorList>
            <person name="Zhong Y."/>
            <person name="Wu W."/>
            <person name="Sun C."/>
            <person name="Zou P."/>
            <person name="Liu Y."/>
            <person name="Dai S."/>
            <person name="Zhou R."/>
        </authorList>
    </citation>
    <scope>NUCLEOTIDE SEQUENCE [LARGE SCALE GENOMIC DNA]</scope>
</reference>
<organism evidence="1 2">
    <name type="scientific">Melastoma candidum</name>
    <dbReference type="NCBI Taxonomy" id="119954"/>
    <lineage>
        <taxon>Eukaryota</taxon>
        <taxon>Viridiplantae</taxon>
        <taxon>Streptophyta</taxon>
        <taxon>Embryophyta</taxon>
        <taxon>Tracheophyta</taxon>
        <taxon>Spermatophyta</taxon>
        <taxon>Magnoliopsida</taxon>
        <taxon>eudicotyledons</taxon>
        <taxon>Gunneridae</taxon>
        <taxon>Pentapetalae</taxon>
        <taxon>rosids</taxon>
        <taxon>malvids</taxon>
        <taxon>Myrtales</taxon>
        <taxon>Melastomataceae</taxon>
        <taxon>Melastomatoideae</taxon>
        <taxon>Melastomateae</taxon>
        <taxon>Melastoma</taxon>
    </lineage>
</organism>
<accession>A0ACB9QY37</accession>